<dbReference type="InterPro" id="IPR019734">
    <property type="entry name" value="TPR_rpt"/>
</dbReference>
<dbReference type="GO" id="GO:0005813">
    <property type="term" value="C:centrosome"/>
    <property type="evidence" value="ECO:0007669"/>
    <property type="project" value="TreeGrafter"/>
</dbReference>
<evidence type="ECO:0000313" key="2">
    <source>
        <dbReference type="EMBL" id="KAK0175323.1"/>
    </source>
</evidence>
<dbReference type="EMBL" id="JAQQBR010000005">
    <property type="protein sequence ID" value="KAK0175323.1"/>
    <property type="molecule type" value="Genomic_DNA"/>
</dbReference>
<dbReference type="GO" id="GO:0070286">
    <property type="term" value="P:axonemal dynein complex assembly"/>
    <property type="evidence" value="ECO:0007669"/>
    <property type="project" value="TreeGrafter"/>
</dbReference>
<dbReference type="SMART" id="SM00028">
    <property type="entry name" value="TPR"/>
    <property type="match status" value="2"/>
</dbReference>
<accession>A0AA39FTB7</accession>
<dbReference type="Gene3D" id="1.25.40.10">
    <property type="entry name" value="Tetratricopeptide repeat domain"/>
    <property type="match status" value="1"/>
</dbReference>
<dbReference type="GO" id="GO:0007288">
    <property type="term" value="P:sperm axoneme assembly"/>
    <property type="evidence" value="ECO:0007669"/>
    <property type="project" value="TreeGrafter"/>
</dbReference>
<sequence length="261" mass="30401">MNRQIANSFSIEEKKKAIESLAPDKNITEEEFENFMHRVTEVEKIVKKLASDDVEEQEKGKIMADNILEGNIKGEIDEVDDELIKTKANRTVINKYKIDEDMDSNTMSKEVFMKTMEKDAKERSEERKIRNERADTYKRIGNGAFSEEDYQKAITYYGKAIEQRKDSAVIWNNRALSYMRLGLYEKALQDCEWALKINDSNIKALLNSAKCYAYLGNSEKRDEFINLAKQRVPRFSKYIEDFENALKENPNDMLAEDEAII</sequence>
<reference evidence="2" key="1">
    <citation type="journal article" date="2023" name="bioRxiv">
        <title>Scaffold-level genome assemblies of two parasitoid biocontrol wasps reveal the parthenogenesis mechanism and an associated novel virus.</title>
        <authorList>
            <person name="Inwood S."/>
            <person name="Skelly J."/>
            <person name="Guhlin J."/>
            <person name="Harrop T."/>
            <person name="Goldson S."/>
            <person name="Dearden P."/>
        </authorList>
    </citation>
    <scope>NUCLEOTIDE SEQUENCE</scope>
    <source>
        <strain evidence="2">Lincoln</strain>
        <tissue evidence="2">Whole body</tissue>
    </source>
</reference>
<keyword evidence="3" id="KW-1185">Reference proteome</keyword>
<dbReference type="SUPFAM" id="SSF48452">
    <property type="entry name" value="TPR-like"/>
    <property type="match status" value="1"/>
</dbReference>
<evidence type="ECO:0000313" key="3">
    <source>
        <dbReference type="Proteomes" id="UP001168972"/>
    </source>
</evidence>
<dbReference type="PROSITE" id="PS50005">
    <property type="entry name" value="TPR"/>
    <property type="match status" value="2"/>
</dbReference>
<comment type="caution">
    <text evidence="2">The sequence shown here is derived from an EMBL/GenBank/DDBJ whole genome shotgun (WGS) entry which is preliminary data.</text>
</comment>
<protein>
    <recommendedName>
        <fullName evidence="4">Tetratricopeptide repeat protein 12</fullName>
    </recommendedName>
</protein>
<feature type="repeat" description="TPR" evidence="1">
    <location>
        <begin position="168"/>
        <end position="201"/>
    </location>
</feature>
<evidence type="ECO:0000256" key="1">
    <source>
        <dbReference type="PROSITE-ProRule" id="PRU00339"/>
    </source>
</evidence>
<organism evidence="2 3">
    <name type="scientific">Microctonus hyperodae</name>
    <name type="common">Parasitoid wasp</name>
    <dbReference type="NCBI Taxonomy" id="165561"/>
    <lineage>
        <taxon>Eukaryota</taxon>
        <taxon>Metazoa</taxon>
        <taxon>Ecdysozoa</taxon>
        <taxon>Arthropoda</taxon>
        <taxon>Hexapoda</taxon>
        <taxon>Insecta</taxon>
        <taxon>Pterygota</taxon>
        <taxon>Neoptera</taxon>
        <taxon>Endopterygota</taxon>
        <taxon>Hymenoptera</taxon>
        <taxon>Apocrita</taxon>
        <taxon>Ichneumonoidea</taxon>
        <taxon>Braconidae</taxon>
        <taxon>Euphorinae</taxon>
        <taxon>Microctonus</taxon>
    </lineage>
</organism>
<keyword evidence="1" id="KW-0802">TPR repeat</keyword>
<proteinExistence type="predicted"/>
<dbReference type="InterPro" id="IPR043195">
    <property type="entry name" value="TTC12"/>
</dbReference>
<dbReference type="Proteomes" id="UP001168972">
    <property type="component" value="Unassembled WGS sequence"/>
</dbReference>
<dbReference type="AlphaFoldDB" id="A0AA39FTB7"/>
<dbReference type="GO" id="GO:0005737">
    <property type="term" value="C:cytoplasm"/>
    <property type="evidence" value="ECO:0007669"/>
    <property type="project" value="TreeGrafter"/>
</dbReference>
<dbReference type="Pfam" id="PF00515">
    <property type="entry name" value="TPR_1"/>
    <property type="match status" value="1"/>
</dbReference>
<evidence type="ECO:0008006" key="4">
    <source>
        <dbReference type="Google" id="ProtNLM"/>
    </source>
</evidence>
<feature type="repeat" description="TPR" evidence="1">
    <location>
        <begin position="134"/>
        <end position="167"/>
    </location>
</feature>
<dbReference type="InterPro" id="IPR011990">
    <property type="entry name" value="TPR-like_helical_dom_sf"/>
</dbReference>
<dbReference type="PANTHER" id="PTHR46540">
    <property type="entry name" value="TETRATRICOPEPTIDE REPEAT PROTEIN 12"/>
    <property type="match status" value="1"/>
</dbReference>
<dbReference type="PANTHER" id="PTHR46540:SF1">
    <property type="entry name" value="TETRATRICOPEPTIDE REPEAT PROTEIN 12"/>
    <property type="match status" value="1"/>
</dbReference>
<gene>
    <name evidence="2" type="ORF">PV327_009080</name>
</gene>
<name>A0AA39FTB7_MICHY</name>
<reference evidence="2" key="2">
    <citation type="submission" date="2023-03" db="EMBL/GenBank/DDBJ databases">
        <authorList>
            <person name="Inwood S.N."/>
            <person name="Skelly J.G."/>
            <person name="Guhlin J."/>
            <person name="Harrop T.W.R."/>
            <person name="Goldson S.G."/>
            <person name="Dearden P.K."/>
        </authorList>
    </citation>
    <scope>NUCLEOTIDE SEQUENCE</scope>
    <source>
        <strain evidence="2">Lincoln</strain>
        <tissue evidence="2">Whole body</tissue>
    </source>
</reference>